<gene>
    <name evidence="2" type="ORF">I583_01784</name>
    <name evidence="1" type="ORF">UAW_00629</name>
</gene>
<dbReference type="Proteomes" id="UP000013858">
    <property type="component" value="Unassembled WGS sequence"/>
</dbReference>
<dbReference type="RefSeq" id="WP_010760839.1">
    <property type="nucleotide sequence ID" value="NZ_KB946315.1"/>
</dbReference>
<evidence type="ECO:0000313" key="2">
    <source>
        <dbReference type="EMBL" id="EOT62783.1"/>
    </source>
</evidence>
<dbReference type="Proteomes" id="UP000014197">
    <property type="component" value="Unassembled WGS sequence"/>
</dbReference>
<reference evidence="1 3" key="1">
    <citation type="submission" date="2013-02" db="EMBL/GenBank/DDBJ databases">
        <title>The Genome Sequence of Enterococcus haemoperoxidus BAA-382.</title>
        <authorList>
            <consortium name="The Broad Institute Genome Sequencing Platform"/>
            <consortium name="The Broad Institute Genome Sequencing Center for Infectious Disease"/>
            <person name="Earl A.M."/>
            <person name="Gilmore M.S."/>
            <person name="Lebreton F."/>
            <person name="Walker B."/>
            <person name="Young S.K."/>
            <person name="Zeng Q."/>
            <person name="Gargeya S."/>
            <person name="Fitzgerald M."/>
            <person name="Haas B."/>
            <person name="Abouelleil A."/>
            <person name="Alvarado L."/>
            <person name="Arachchi H.M."/>
            <person name="Berlin A.M."/>
            <person name="Chapman S.B."/>
            <person name="Dewar J."/>
            <person name="Goldberg J."/>
            <person name="Griggs A."/>
            <person name="Gujja S."/>
            <person name="Hansen M."/>
            <person name="Howarth C."/>
            <person name="Imamovic A."/>
            <person name="Larimer J."/>
            <person name="McCowan C."/>
            <person name="Murphy C."/>
            <person name="Neiman D."/>
            <person name="Pearson M."/>
            <person name="Priest M."/>
            <person name="Roberts A."/>
            <person name="Saif S."/>
            <person name="Shea T."/>
            <person name="Sisk P."/>
            <person name="Sykes S."/>
            <person name="Wortman J."/>
            <person name="Nusbaum C."/>
            <person name="Birren B."/>
        </authorList>
    </citation>
    <scope>NUCLEOTIDE SEQUENCE [LARGE SCALE GENOMIC DNA]</scope>
    <source>
        <strain evidence="1 3">ATCC BAA-382</strain>
    </source>
</reference>
<organism evidence="1 3">
    <name type="scientific">Enterococcus haemoperoxidus ATCC BAA-382</name>
    <dbReference type="NCBI Taxonomy" id="1158608"/>
    <lineage>
        <taxon>Bacteria</taxon>
        <taxon>Bacillati</taxon>
        <taxon>Bacillota</taxon>
        <taxon>Bacilli</taxon>
        <taxon>Lactobacillales</taxon>
        <taxon>Enterococcaceae</taxon>
        <taxon>Enterococcus</taxon>
    </lineage>
</organism>
<dbReference type="AlphaFoldDB" id="R2QSJ5"/>
<dbReference type="EMBL" id="AJAR01000010">
    <property type="protein sequence ID" value="EOH99477.1"/>
    <property type="molecule type" value="Genomic_DNA"/>
</dbReference>
<comment type="caution">
    <text evidence="1">The sequence shown here is derived from an EMBL/GenBank/DDBJ whole genome shotgun (WGS) entry which is preliminary data.</text>
</comment>
<dbReference type="eggNOG" id="COG1592">
    <property type="taxonomic scope" value="Bacteria"/>
</dbReference>
<name>R2QSJ5_9ENTE</name>
<dbReference type="EMBL" id="ASVY01000002">
    <property type="protein sequence ID" value="EOT62783.1"/>
    <property type="molecule type" value="Genomic_DNA"/>
</dbReference>
<protein>
    <recommendedName>
        <fullName evidence="5">Cysteine-rich CPCC domain-containing protein</fullName>
    </recommendedName>
</protein>
<keyword evidence="4" id="KW-1185">Reference proteome</keyword>
<evidence type="ECO:0000313" key="3">
    <source>
        <dbReference type="Proteomes" id="UP000013858"/>
    </source>
</evidence>
<reference evidence="2 4" key="2">
    <citation type="submission" date="2013-03" db="EMBL/GenBank/DDBJ databases">
        <title>The Genome Sequence of Enterococcus haemoperoxidus BAA-382 (PacBio/Illumina hybrid assembly).</title>
        <authorList>
            <consortium name="The Broad Institute Genomics Platform"/>
            <consortium name="The Broad Institute Genome Sequencing Center for Infectious Disease"/>
            <person name="Earl A."/>
            <person name="Russ C."/>
            <person name="Gilmore M."/>
            <person name="Surin D."/>
            <person name="Walker B."/>
            <person name="Young S."/>
            <person name="Zeng Q."/>
            <person name="Gargeya S."/>
            <person name="Fitzgerald M."/>
            <person name="Haas B."/>
            <person name="Abouelleil A."/>
            <person name="Allen A.W."/>
            <person name="Alvarado L."/>
            <person name="Arachchi H.M."/>
            <person name="Berlin A.M."/>
            <person name="Chapman S.B."/>
            <person name="Gainer-Dewar J."/>
            <person name="Goldberg J."/>
            <person name="Griggs A."/>
            <person name="Gujja S."/>
            <person name="Hansen M."/>
            <person name="Howarth C."/>
            <person name="Imamovic A."/>
            <person name="Ireland A."/>
            <person name="Larimer J."/>
            <person name="McCowan C."/>
            <person name="Murphy C."/>
            <person name="Pearson M."/>
            <person name="Poon T.W."/>
            <person name="Priest M."/>
            <person name="Roberts A."/>
            <person name="Saif S."/>
            <person name="Shea T."/>
            <person name="Sisk P."/>
            <person name="Sykes S."/>
            <person name="Wortman J."/>
            <person name="Nusbaum C."/>
            <person name="Birren B."/>
        </authorList>
    </citation>
    <scope>NUCLEOTIDE SEQUENCE [LARGE SCALE GENOMIC DNA]</scope>
    <source>
        <strain evidence="2 4">ATCC BAA-382</strain>
    </source>
</reference>
<dbReference type="OrthoDB" id="1456570at2"/>
<proteinExistence type="predicted"/>
<evidence type="ECO:0008006" key="5">
    <source>
        <dbReference type="Google" id="ProtNLM"/>
    </source>
</evidence>
<evidence type="ECO:0000313" key="1">
    <source>
        <dbReference type="EMBL" id="EOH99477.1"/>
    </source>
</evidence>
<sequence>MNNDKHICPVCGFEGLELEAYNDFDEPSYEICPCCGFQFGFDDDNAEHNKNIEIDRWRNRWISEGYNWYSEVFEKPKDWDPKKQLDKLSLER</sequence>
<accession>R2QSJ5</accession>
<evidence type="ECO:0000313" key="4">
    <source>
        <dbReference type="Proteomes" id="UP000014197"/>
    </source>
</evidence>